<evidence type="ECO:0000256" key="7">
    <source>
        <dbReference type="ARBA" id="ARBA00022837"/>
    </source>
</evidence>
<dbReference type="OrthoDB" id="1637350at2759"/>
<dbReference type="InterPro" id="IPR011050">
    <property type="entry name" value="Pectin_lyase_fold/virulence"/>
</dbReference>
<comment type="catalytic activity">
    <reaction evidence="1 10">
        <text>Eliminative cleavage of (1-&gt;4)-alpha-D-galacturonan to give oligosaccharides with 4-deoxy-alpha-D-galact-4-enuronosyl groups at their non-reducing ends.</text>
        <dbReference type="EC" id="4.2.2.2"/>
    </reaction>
</comment>
<keyword evidence="6 10" id="KW-0732">Signal</keyword>
<dbReference type="GO" id="GO:0046872">
    <property type="term" value="F:metal ion binding"/>
    <property type="evidence" value="ECO:0007669"/>
    <property type="project" value="UniProtKB-KW"/>
</dbReference>
<evidence type="ECO:0000256" key="3">
    <source>
        <dbReference type="ARBA" id="ARBA00010980"/>
    </source>
</evidence>
<dbReference type="SUPFAM" id="SSF51126">
    <property type="entry name" value="Pectin lyase-like"/>
    <property type="match status" value="1"/>
</dbReference>
<accession>A0A3S3MBL9</accession>
<dbReference type="Gene3D" id="2.160.20.10">
    <property type="entry name" value="Single-stranded right-handed beta-helix, Pectin lyase-like"/>
    <property type="match status" value="1"/>
</dbReference>
<evidence type="ECO:0000256" key="9">
    <source>
        <dbReference type="ARBA" id="ARBA00023239"/>
    </source>
</evidence>
<evidence type="ECO:0000256" key="2">
    <source>
        <dbReference type="ARBA" id="ARBA00005220"/>
    </source>
</evidence>
<sequence>MEATQAKASFYFCFFFLFLAQTLQAHIVEWDEVWKQRAKDAHESALAAYDPNPDLVTQHLNSEVHVSLARTKSWKHSLAQDIRMSSNSTRRQLLKKSKQKGPCIASNPIDQCWRCKANWANNRKRLADCAIGFGRNTTGGKQGKFYVVTDDRDDDLVNPRNGTLRHAVIQTEPLWIIFARDMTIRVSEELLVYSNKTIDGRGHKVHIAGGAGITLQFVDNVIIHGIYIHNIHSGHGGTIRDSVNHFGQRGRSDGDGISVFGSTNIWIDHVSMRQCTDGMIDLIEKTTAVTISNCHMTDHDEVMLMSANDKAYYDTIMQVTVAFNHFGKRLVQRMPRCRFGYFHVVNNDYTHWIMYAIGGSQNPTIISQGNRYIAPNIPGAKETTKREEFDEKVWKHWTWRSEGDLLMNGAFFVESGPPDPKAKIADKKSLIKAFSATAVGRLTRSAGALPCKVNRPC</sequence>
<dbReference type="SMART" id="SM00656">
    <property type="entry name" value="Amb_all"/>
    <property type="match status" value="1"/>
</dbReference>
<protein>
    <recommendedName>
        <fullName evidence="4 10">Pectate lyase</fullName>
        <ecNumber evidence="4 10">4.2.2.2</ecNumber>
    </recommendedName>
</protein>
<feature type="signal peptide" evidence="10">
    <location>
        <begin position="1"/>
        <end position="25"/>
    </location>
</feature>
<gene>
    <name evidence="12" type="ORF">CKAN_00921700</name>
</gene>
<dbReference type="InterPro" id="IPR018082">
    <property type="entry name" value="AmbAllergen"/>
</dbReference>
<dbReference type="Pfam" id="PF04431">
    <property type="entry name" value="Pec_lyase_N"/>
    <property type="match status" value="1"/>
</dbReference>
<evidence type="ECO:0000259" key="11">
    <source>
        <dbReference type="SMART" id="SM00656"/>
    </source>
</evidence>
<organism evidence="12 13">
    <name type="scientific">Cinnamomum micranthum f. kanehirae</name>
    <dbReference type="NCBI Taxonomy" id="337451"/>
    <lineage>
        <taxon>Eukaryota</taxon>
        <taxon>Viridiplantae</taxon>
        <taxon>Streptophyta</taxon>
        <taxon>Embryophyta</taxon>
        <taxon>Tracheophyta</taxon>
        <taxon>Spermatophyta</taxon>
        <taxon>Magnoliopsida</taxon>
        <taxon>Magnoliidae</taxon>
        <taxon>Laurales</taxon>
        <taxon>Lauraceae</taxon>
        <taxon>Cinnamomum</taxon>
    </lineage>
</organism>
<dbReference type="PANTHER" id="PTHR31683">
    <property type="entry name" value="PECTATE LYASE 18-RELATED"/>
    <property type="match status" value="1"/>
</dbReference>
<dbReference type="EC" id="4.2.2.2" evidence="4 10"/>
<keyword evidence="7 10" id="KW-0106">Calcium</keyword>
<name>A0A3S3MBL9_9MAGN</name>
<dbReference type="PANTHER" id="PTHR31683:SF208">
    <property type="entry name" value="PECTATE LYASE"/>
    <property type="match status" value="1"/>
</dbReference>
<feature type="domain" description="Pectate lyase" evidence="11">
    <location>
        <begin position="181"/>
        <end position="378"/>
    </location>
</feature>
<evidence type="ECO:0000313" key="12">
    <source>
        <dbReference type="EMBL" id="RWR80571.1"/>
    </source>
</evidence>
<dbReference type="Proteomes" id="UP000283530">
    <property type="component" value="Unassembled WGS sequence"/>
</dbReference>
<keyword evidence="9 10" id="KW-0456">Lyase</keyword>
<evidence type="ECO:0000256" key="5">
    <source>
        <dbReference type="ARBA" id="ARBA00022723"/>
    </source>
</evidence>
<evidence type="ECO:0000256" key="4">
    <source>
        <dbReference type="ARBA" id="ARBA00012272"/>
    </source>
</evidence>
<dbReference type="EMBL" id="QPKB01000003">
    <property type="protein sequence ID" value="RWR80571.1"/>
    <property type="molecule type" value="Genomic_DNA"/>
</dbReference>
<proteinExistence type="inferred from homology"/>
<comment type="similarity">
    <text evidence="3 10">Belongs to the polysaccharide lyase 1 family.</text>
</comment>
<dbReference type="InterPro" id="IPR002022">
    <property type="entry name" value="Pec_lyase"/>
</dbReference>
<evidence type="ECO:0000313" key="13">
    <source>
        <dbReference type="Proteomes" id="UP000283530"/>
    </source>
</evidence>
<keyword evidence="5 10" id="KW-0479">Metal-binding</keyword>
<dbReference type="UniPathway" id="UPA00545">
    <property type="reaction ID" value="UER00824"/>
</dbReference>
<reference evidence="12 13" key="1">
    <citation type="journal article" date="2019" name="Nat. Plants">
        <title>Stout camphor tree genome fills gaps in understanding of flowering plant genome evolution.</title>
        <authorList>
            <person name="Chaw S.M."/>
            <person name="Liu Y.C."/>
            <person name="Wu Y.W."/>
            <person name="Wang H.Y."/>
            <person name="Lin C.I."/>
            <person name="Wu C.S."/>
            <person name="Ke H.M."/>
            <person name="Chang L.Y."/>
            <person name="Hsu C.Y."/>
            <person name="Yang H.T."/>
            <person name="Sudianto E."/>
            <person name="Hsu M.H."/>
            <person name="Wu K.P."/>
            <person name="Wang L.N."/>
            <person name="Leebens-Mack J.H."/>
            <person name="Tsai I.J."/>
        </authorList>
    </citation>
    <scope>NUCLEOTIDE SEQUENCE [LARGE SCALE GENOMIC DNA]</scope>
    <source>
        <strain evidence="13">cv. Chaw 1501</strain>
        <tissue evidence="12">Young leaves</tissue>
    </source>
</reference>
<dbReference type="GO" id="GO:0045490">
    <property type="term" value="P:pectin catabolic process"/>
    <property type="evidence" value="ECO:0007669"/>
    <property type="project" value="UniProtKB-UniPathway"/>
</dbReference>
<dbReference type="PRINTS" id="PR00807">
    <property type="entry name" value="AMBALLERGEN"/>
</dbReference>
<evidence type="ECO:0000256" key="6">
    <source>
        <dbReference type="ARBA" id="ARBA00022729"/>
    </source>
</evidence>
<keyword evidence="13" id="KW-1185">Reference proteome</keyword>
<dbReference type="Pfam" id="PF00544">
    <property type="entry name" value="Pectate_lyase_4"/>
    <property type="match status" value="1"/>
</dbReference>
<comment type="pathway">
    <text evidence="2 10">Glycan metabolism; pectin degradation; 2-dehydro-3-deoxy-D-gluconate from pectin: step 2/5.</text>
</comment>
<dbReference type="InterPro" id="IPR007524">
    <property type="entry name" value="Pec_lyase_N"/>
</dbReference>
<dbReference type="STRING" id="337451.A0A3S3MBL9"/>
<dbReference type="AlphaFoldDB" id="A0A3S3MBL9"/>
<evidence type="ECO:0000256" key="1">
    <source>
        <dbReference type="ARBA" id="ARBA00000695"/>
    </source>
</evidence>
<comment type="caution">
    <text evidence="12">The sequence shown here is derived from an EMBL/GenBank/DDBJ whole genome shotgun (WGS) entry which is preliminary data.</text>
</comment>
<dbReference type="InterPro" id="IPR045032">
    <property type="entry name" value="PEL"/>
</dbReference>
<feature type="chain" id="PRO_5018382606" description="Pectate lyase" evidence="10">
    <location>
        <begin position="26"/>
        <end position="457"/>
    </location>
</feature>
<evidence type="ECO:0000256" key="10">
    <source>
        <dbReference type="RuleBase" id="RU361123"/>
    </source>
</evidence>
<keyword evidence="8" id="KW-0325">Glycoprotein</keyword>
<comment type="cofactor">
    <cofactor evidence="10">
        <name>Ca(2+)</name>
        <dbReference type="ChEBI" id="CHEBI:29108"/>
    </cofactor>
    <text evidence="10">Binds 1 Ca(2+) ion. Required for its activity.</text>
</comment>
<evidence type="ECO:0000256" key="8">
    <source>
        <dbReference type="ARBA" id="ARBA00023180"/>
    </source>
</evidence>
<dbReference type="InterPro" id="IPR012334">
    <property type="entry name" value="Pectin_lyas_fold"/>
</dbReference>
<dbReference type="GO" id="GO:0030570">
    <property type="term" value="F:pectate lyase activity"/>
    <property type="evidence" value="ECO:0007669"/>
    <property type="project" value="UniProtKB-EC"/>
</dbReference>